<dbReference type="EMBL" id="BLAF01000004">
    <property type="protein sequence ID" value="GES17648.1"/>
    <property type="molecule type" value="Genomic_DNA"/>
</dbReference>
<dbReference type="SUPFAM" id="SSF103473">
    <property type="entry name" value="MFS general substrate transporter"/>
    <property type="match status" value="1"/>
</dbReference>
<evidence type="ECO:0000256" key="4">
    <source>
        <dbReference type="ARBA" id="ARBA00022692"/>
    </source>
</evidence>
<dbReference type="Gene3D" id="3.60.40.10">
    <property type="entry name" value="PPM-type phosphatase domain"/>
    <property type="match status" value="1"/>
</dbReference>
<evidence type="ECO:0000256" key="2">
    <source>
        <dbReference type="ARBA" id="ARBA00022448"/>
    </source>
</evidence>
<gene>
    <name evidence="8" type="ORF">Aple_005430</name>
</gene>
<dbReference type="AlphaFoldDB" id="A0A5M3XHT5"/>
<comment type="caution">
    <text evidence="8">The sequence shown here is derived from an EMBL/GenBank/DDBJ whole genome shotgun (WGS) entry which is preliminary data.</text>
</comment>
<evidence type="ECO:0000256" key="7">
    <source>
        <dbReference type="SAM" id="Phobius"/>
    </source>
</evidence>
<evidence type="ECO:0000313" key="8">
    <source>
        <dbReference type="EMBL" id="GES17648.1"/>
    </source>
</evidence>
<dbReference type="InterPro" id="IPR036259">
    <property type="entry name" value="MFS_trans_sf"/>
</dbReference>
<dbReference type="InterPro" id="IPR036457">
    <property type="entry name" value="PPM-type-like_dom_sf"/>
</dbReference>
<keyword evidence="6 7" id="KW-0472">Membrane</keyword>
<dbReference type="RefSeq" id="WP_155342785.1">
    <property type="nucleotide sequence ID" value="NZ_BAAAHM010000001.1"/>
</dbReference>
<evidence type="ECO:0000256" key="1">
    <source>
        <dbReference type="ARBA" id="ARBA00004429"/>
    </source>
</evidence>
<feature type="transmembrane region" description="Helical" evidence="7">
    <location>
        <begin position="71"/>
        <end position="88"/>
    </location>
</feature>
<dbReference type="SUPFAM" id="SSF81606">
    <property type="entry name" value="PP2C-like"/>
    <property type="match status" value="1"/>
</dbReference>
<evidence type="ECO:0000256" key="3">
    <source>
        <dbReference type="ARBA" id="ARBA00022475"/>
    </source>
</evidence>
<protein>
    <recommendedName>
        <fullName evidence="10">PPM-type phosphatase domain-containing protein</fullName>
    </recommendedName>
</protein>
<dbReference type="OrthoDB" id="5494559at2"/>
<keyword evidence="2" id="KW-0813">Transport</keyword>
<proteinExistence type="predicted"/>
<evidence type="ECO:0000256" key="6">
    <source>
        <dbReference type="ARBA" id="ARBA00023136"/>
    </source>
</evidence>
<dbReference type="PANTHER" id="PTHR23513:SF9">
    <property type="entry name" value="ENTEROBACTIN EXPORTER ENTS"/>
    <property type="match status" value="1"/>
</dbReference>
<comment type="subcellular location">
    <subcellularLocation>
        <location evidence="1">Cell inner membrane</location>
        <topology evidence="1">Multi-pass membrane protein</topology>
    </subcellularLocation>
</comment>
<reference evidence="8 9" key="1">
    <citation type="submission" date="2019-10" db="EMBL/GenBank/DDBJ databases">
        <title>Whole genome shotgun sequence of Acrocarpospora pleiomorpha NBRC 16267.</title>
        <authorList>
            <person name="Ichikawa N."/>
            <person name="Kimura A."/>
            <person name="Kitahashi Y."/>
            <person name="Komaki H."/>
            <person name="Oguchi A."/>
        </authorList>
    </citation>
    <scope>NUCLEOTIDE SEQUENCE [LARGE SCALE GENOMIC DNA]</scope>
    <source>
        <strain evidence="8 9">NBRC 16267</strain>
    </source>
</reference>
<keyword evidence="9" id="KW-1185">Reference proteome</keyword>
<evidence type="ECO:0008006" key="10">
    <source>
        <dbReference type="Google" id="ProtNLM"/>
    </source>
</evidence>
<evidence type="ECO:0000313" key="9">
    <source>
        <dbReference type="Proteomes" id="UP000377595"/>
    </source>
</evidence>
<sequence>MHTAEPGDRYLLCSDGLSTVVATESLRHVLTGTADPEQVLDELVGLAYAAGAPDNIACVVSGTFTRARRHGALMASAAAVWGGTVVILGLAPHLWLALAALTLGGAVNFLLSTFRNAISQAHTDDALRGRIQGSLTVVLLGGPQLAHLLHGVAASAFGPQLTICAGGLLTVTTVAVIVRLSPHLWHYTD</sequence>
<dbReference type="Proteomes" id="UP000377595">
    <property type="component" value="Unassembled WGS sequence"/>
</dbReference>
<feature type="transmembrane region" description="Helical" evidence="7">
    <location>
        <begin position="160"/>
        <end position="180"/>
    </location>
</feature>
<keyword evidence="5 7" id="KW-1133">Transmembrane helix</keyword>
<keyword evidence="3" id="KW-1003">Cell membrane</keyword>
<organism evidence="8 9">
    <name type="scientific">Acrocarpospora pleiomorpha</name>
    <dbReference type="NCBI Taxonomy" id="90975"/>
    <lineage>
        <taxon>Bacteria</taxon>
        <taxon>Bacillati</taxon>
        <taxon>Actinomycetota</taxon>
        <taxon>Actinomycetes</taxon>
        <taxon>Streptosporangiales</taxon>
        <taxon>Streptosporangiaceae</taxon>
        <taxon>Acrocarpospora</taxon>
    </lineage>
</organism>
<accession>A0A5M3XHT5</accession>
<evidence type="ECO:0000256" key="5">
    <source>
        <dbReference type="ARBA" id="ARBA00022989"/>
    </source>
</evidence>
<name>A0A5M3XHT5_9ACTN</name>
<dbReference type="GO" id="GO:0005886">
    <property type="term" value="C:plasma membrane"/>
    <property type="evidence" value="ECO:0007669"/>
    <property type="project" value="UniProtKB-SubCell"/>
</dbReference>
<keyword evidence="4 7" id="KW-0812">Transmembrane</keyword>
<dbReference type="PANTHER" id="PTHR23513">
    <property type="entry name" value="INTEGRAL MEMBRANE EFFLUX PROTEIN-RELATED"/>
    <property type="match status" value="1"/>
</dbReference>